<dbReference type="EMBL" id="JARBHB010000003">
    <property type="protein sequence ID" value="KAJ8890119.1"/>
    <property type="molecule type" value="Genomic_DNA"/>
</dbReference>
<dbReference type="InterPro" id="IPR000742">
    <property type="entry name" value="EGF"/>
</dbReference>
<dbReference type="SMART" id="SM00181">
    <property type="entry name" value="EGF"/>
    <property type="match status" value="4"/>
</dbReference>
<evidence type="ECO:0000313" key="4">
    <source>
        <dbReference type="Proteomes" id="UP001159363"/>
    </source>
</evidence>
<name>A0ABQ9I0I2_9NEOP</name>
<comment type="caution">
    <text evidence="1">Lacks conserved residue(s) required for the propagation of feature annotation.</text>
</comment>
<proteinExistence type="predicted"/>
<keyword evidence="1" id="KW-0245">EGF-like domain</keyword>
<reference evidence="3 4" key="1">
    <citation type="submission" date="2023-02" db="EMBL/GenBank/DDBJ databases">
        <title>LHISI_Scaffold_Assembly.</title>
        <authorList>
            <person name="Stuart O.P."/>
            <person name="Cleave R."/>
            <person name="Magrath M.J.L."/>
            <person name="Mikheyev A.S."/>
        </authorList>
    </citation>
    <scope>NUCLEOTIDE SEQUENCE [LARGE SCALE GENOMIC DNA]</scope>
    <source>
        <strain evidence="3">Daus_M_001</strain>
        <tissue evidence="3">Leg muscle</tissue>
    </source>
</reference>
<gene>
    <name evidence="3" type="ORF">PR048_009626</name>
</gene>
<dbReference type="PANTHER" id="PTHR22963">
    <property type="entry name" value="ENDOGLIN-RELATED"/>
    <property type="match status" value="1"/>
</dbReference>
<accession>A0ABQ9I0I2</accession>
<evidence type="ECO:0000259" key="2">
    <source>
        <dbReference type="PROSITE" id="PS50026"/>
    </source>
</evidence>
<organism evidence="3 4">
    <name type="scientific">Dryococelus australis</name>
    <dbReference type="NCBI Taxonomy" id="614101"/>
    <lineage>
        <taxon>Eukaryota</taxon>
        <taxon>Metazoa</taxon>
        <taxon>Ecdysozoa</taxon>
        <taxon>Arthropoda</taxon>
        <taxon>Hexapoda</taxon>
        <taxon>Insecta</taxon>
        <taxon>Pterygota</taxon>
        <taxon>Neoptera</taxon>
        <taxon>Polyneoptera</taxon>
        <taxon>Phasmatodea</taxon>
        <taxon>Verophasmatodea</taxon>
        <taxon>Anareolatae</taxon>
        <taxon>Phasmatidae</taxon>
        <taxon>Eurycanthinae</taxon>
        <taxon>Dryococelus</taxon>
    </lineage>
</organism>
<dbReference type="Proteomes" id="UP001159363">
    <property type="component" value="Chromosome 3"/>
</dbReference>
<evidence type="ECO:0000256" key="1">
    <source>
        <dbReference type="PROSITE-ProRule" id="PRU00076"/>
    </source>
</evidence>
<dbReference type="PROSITE" id="PS50026">
    <property type="entry name" value="EGF_3"/>
    <property type="match status" value="2"/>
</dbReference>
<sequence>MCISVEWILTVSVTLLTKIKSEGKERIAPQKLMKRNYMTVSGCQRNEDCPSNEACTNGKCTNPCRCGSNAVCDVVNHVASCKCLPGYTGNPATACQEGGACSPNPCGPNSGCRMVNGSPLCFCLPEYEGSPPAKPCTLPSNPCEPSPCGPNTQCAILSNGFAKCTCLPGYLESPNTIRGCVERRDPCDPSPCGTAALCDANRDPPCFCPAPTVGNPYRNCRGTAYFLITHSVTPFGENLKYQFVIYFSA</sequence>
<comment type="caution">
    <text evidence="3">The sequence shown here is derived from an EMBL/GenBank/DDBJ whole genome shotgun (WGS) entry which is preliminary data.</text>
</comment>
<keyword evidence="4" id="KW-1185">Reference proteome</keyword>
<feature type="domain" description="EGF-like" evidence="2">
    <location>
        <begin position="97"/>
        <end position="133"/>
    </location>
</feature>
<dbReference type="PROSITE" id="PS01186">
    <property type="entry name" value="EGF_2"/>
    <property type="match status" value="1"/>
</dbReference>
<dbReference type="PANTHER" id="PTHR22963:SF39">
    <property type="entry name" value="DUMPY"/>
    <property type="match status" value="1"/>
</dbReference>
<dbReference type="Gene3D" id="2.90.20.10">
    <property type="entry name" value="Plasmodium vivax P25 domain"/>
    <property type="match status" value="1"/>
</dbReference>
<dbReference type="SUPFAM" id="SSF57196">
    <property type="entry name" value="EGF/Laminin"/>
    <property type="match status" value="1"/>
</dbReference>
<protein>
    <recommendedName>
        <fullName evidence="2">EGF-like domain-containing protein</fullName>
    </recommendedName>
</protein>
<feature type="domain" description="EGF-like" evidence="2">
    <location>
        <begin position="139"/>
        <end position="181"/>
    </location>
</feature>
<evidence type="ECO:0000313" key="3">
    <source>
        <dbReference type="EMBL" id="KAJ8890119.1"/>
    </source>
</evidence>